<keyword evidence="2" id="KW-1003">Cell membrane</keyword>
<evidence type="ECO:0000256" key="8">
    <source>
        <dbReference type="SAM" id="Phobius"/>
    </source>
</evidence>
<protein>
    <submittedName>
        <fullName evidence="9">DUF2029 domain-containing protein</fullName>
    </submittedName>
</protein>
<dbReference type="GO" id="GO:0005886">
    <property type="term" value="C:plasma membrane"/>
    <property type="evidence" value="ECO:0007669"/>
    <property type="project" value="UniProtKB-SubCell"/>
</dbReference>
<evidence type="ECO:0000256" key="3">
    <source>
        <dbReference type="ARBA" id="ARBA00022679"/>
    </source>
</evidence>
<feature type="transmembrane region" description="Helical" evidence="8">
    <location>
        <begin position="167"/>
        <end position="198"/>
    </location>
</feature>
<keyword evidence="6 8" id="KW-0472">Membrane</keyword>
<dbReference type="AlphaFoldDB" id="A0A6L3MNJ7"/>
<feature type="transmembrane region" description="Helical" evidence="8">
    <location>
        <begin position="134"/>
        <end position="160"/>
    </location>
</feature>
<evidence type="ECO:0000256" key="2">
    <source>
        <dbReference type="ARBA" id="ARBA00022475"/>
    </source>
</evidence>
<feature type="transmembrane region" description="Helical" evidence="8">
    <location>
        <begin position="236"/>
        <end position="256"/>
    </location>
</feature>
<feature type="transmembrane region" description="Helical" evidence="8">
    <location>
        <begin position="374"/>
        <end position="389"/>
    </location>
</feature>
<dbReference type="Pfam" id="PF09594">
    <property type="entry name" value="GT87"/>
    <property type="match status" value="1"/>
</dbReference>
<feature type="transmembrane region" description="Helical" evidence="8">
    <location>
        <begin position="298"/>
        <end position="318"/>
    </location>
</feature>
<dbReference type="RefSeq" id="WP_081069878.1">
    <property type="nucleotide sequence ID" value="NZ_CABVPM010000132.1"/>
</dbReference>
<name>A0A6L3MNJ7_9BURK</name>
<keyword evidence="5 8" id="KW-1133">Transmembrane helix</keyword>
<evidence type="ECO:0000256" key="7">
    <source>
        <dbReference type="ARBA" id="ARBA00024033"/>
    </source>
</evidence>
<organism evidence="9 10">
    <name type="scientific">Burkholderia stagnalis</name>
    <dbReference type="NCBI Taxonomy" id="1503054"/>
    <lineage>
        <taxon>Bacteria</taxon>
        <taxon>Pseudomonadati</taxon>
        <taxon>Pseudomonadota</taxon>
        <taxon>Betaproteobacteria</taxon>
        <taxon>Burkholderiales</taxon>
        <taxon>Burkholderiaceae</taxon>
        <taxon>Burkholderia</taxon>
        <taxon>Burkholderia cepacia complex</taxon>
    </lineage>
</organism>
<sequence>MMQIRHPERHALPAFDPHPELPAAGPRRRPHWLSLRRVRTYAQVALYCYLLFVAIYVVRLFGPHGDTLPAPVADFAPTWSAAWLAAHGQALDAWRVAALHAVEVHAIASLHGAPAGLPWRYPPATLLLATPLGWLPYAVAAIVWLGGACALFAVAIRLIVQRRSAALCAWAFPGMFIVTVTGQDGLLTASLAGFGLLLLQRRPIAAGVCFGMLSMKPQLAVLFPLALLCATQWRALAAWAATVAGLAALATLAFGADAWSAFAQAIDAAHRTAGALPALLVRTPTAQALAALAGWPPIVALSLQGLAIACAVAAVCYAWRGSCTYALRAATLTCATLLAAPSLIDGDLAWYGILIAWYARHAFAFGWRRFDREWLALLWAAPLAGLAVAHLHVQFMPLVAAVSLLLLVTRIAHERHDAPCMPDAHDSATDTDFTHAVRPRHAPPRLHRFDRQPLPFGIRH</sequence>
<feature type="transmembrane region" description="Helical" evidence="8">
    <location>
        <begin position="325"/>
        <end position="344"/>
    </location>
</feature>
<comment type="similarity">
    <text evidence="7">Belongs to the glycosyltransferase 87 family.</text>
</comment>
<dbReference type="GO" id="GO:0016758">
    <property type="term" value="F:hexosyltransferase activity"/>
    <property type="evidence" value="ECO:0007669"/>
    <property type="project" value="InterPro"/>
</dbReference>
<reference evidence="9 10" key="1">
    <citation type="submission" date="2019-09" db="EMBL/GenBank/DDBJ databases">
        <title>Draft genome sequences of 48 bacterial type strains from the CCUG.</title>
        <authorList>
            <person name="Tunovic T."/>
            <person name="Pineiro-Iglesias B."/>
            <person name="Unosson C."/>
            <person name="Inganas E."/>
            <person name="Ohlen M."/>
            <person name="Cardew S."/>
            <person name="Jensie-Markopoulos S."/>
            <person name="Salva-Serra F."/>
            <person name="Jaen-Luchoro D."/>
            <person name="Karlsson R."/>
            <person name="Svensson-Stadler L."/>
            <person name="Chun J."/>
            <person name="Moore E."/>
        </authorList>
    </citation>
    <scope>NUCLEOTIDE SEQUENCE [LARGE SCALE GENOMIC DNA]</scope>
    <source>
        <strain evidence="9 10">CCUG 65686</strain>
    </source>
</reference>
<dbReference type="InterPro" id="IPR018584">
    <property type="entry name" value="GT87"/>
</dbReference>
<evidence type="ECO:0000256" key="4">
    <source>
        <dbReference type="ARBA" id="ARBA00022692"/>
    </source>
</evidence>
<evidence type="ECO:0000256" key="1">
    <source>
        <dbReference type="ARBA" id="ARBA00004651"/>
    </source>
</evidence>
<evidence type="ECO:0000313" key="9">
    <source>
        <dbReference type="EMBL" id="KAB0632818.1"/>
    </source>
</evidence>
<evidence type="ECO:0000256" key="6">
    <source>
        <dbReference type="ARBA" id="ARBA00023136"/>
    </source>
</evidence>
<dbReference type="EMBL" id="VZOK01000079">
    <property type="protein sequence ID" value="KAB0632818.1"/>
    <property type="molecule type" value="Genomic_DNA"/>
</dbReference>
<dbReference type="Proteomes" id="UP000473470">
    <property type="component" value="Unassembled WGS sequence"/>
</dbReference>
<keyword evidence="4 8" id="KW-0812">Transmembrane</keyword>
<accession>A0A6L3MNJ7</accession>
<comment type="caution">
    <text evidence="9">The sequence shown here is derived from an EMBL/GenBank/DDBJ whole genome shotgun (WGS) entry which is preliminary data.</text>
</comment>
<evidence type="ECO:0000256" key="5">
    <source>
        <dbReference type="ARBA" id="ARBA00022989"/>
    </source>
</evidence>
<evidence type="ECO:0000313" key="10">
    <source>
        <dbReference type="Proteomes" id="UP000473470"/>
    </source>
</evidence>
<feature type="transmembrane region" description="Helical" evidence="8">
    <location>
        <begin position="204"/>
        <end position="229"/>
    </location>
</feature>
<gene>
    <name evidence="9" type="ORF">F7R25_32075</name>
</gene>
<keyword evidence="3" id="KW-0808">Transferase</keyword>
<feature type="transmembrane region" description="Helical" evidence="8">
    <location>
        <begin position="350"/>
        <end position="367"/>
    </location>
</feature>
<proteinExistence type="inferred from homology"/>
<comment type="subcellular location">
    <subcellularLocation>
        <location evidence="1">Cell membrane</location>
        <topology evidence="1">Multi-pass membrane protein</topology>
    </subcellularLocation>
</comment>
<feature type="transmembrane region" description="Helical" evidence="8">
    <location>
        <begin position="44"/>
        <end position="62"/>
    </location>
</feature>